<feature type="region of interest" description="Disordered" evidence="1">
    <location>
        <begin position="192"/>
        <end position="231"/>
    </location>
</feature>
<evidence type="ECO:0000256" key="2">
    <source>
        <dbReference type="SAM" id="SignalP"/>
    </source>
</evidence>
<sequence>MTRHILTTYFFIYLLVSSEIVRATTVFNEYNSVNGTQTVVNNDGGRDSFNINNSLALGSSDIVPEDGHKGNGASWFYFDDPPPPPFPPKPPQFVHAEWQLRPPNPVAFVIENAYAPLLPSDVGSTSTSAASTSTTNDIKDINDILNVMYPADTSLERAERIRKGKYTLHADTKSTNSLDTYYSQAGDSGNSGALLVPAPTSVDASGGGQVSAEGAAGGSSPSMAPPSSHLTTTPIRFVLDSADTSEDGSGLGMEGDVPLTAEQTATRDEADKVRAFAYSQVATAGALPVKNKKGKLNWTPVQLAKWEDNFVQMMPNPAMALGNAGPNVERFKLCRPGTKASSHKPV</sequence>
<dbReference type="Proteomes" id="UP001190700">
    <property type="component" value="Unassembled WGS sequence"/>
</dbReference>
<evidence type="ECO:0000313" key="3">
    <source>
        <dbReference type="EMBL" id="KAK3289044.1"/>
    </source>
</evidence>
<name>A0AAE0H305_9CHLO</name>
<protein>
    <submittedName>
        <fullName evidence="3">Uncharacterized protein</fullName>
    </submittedName>
</protein>
<dbReference type="EMBL" id="LGRX02000247">
    <property type="protein sequence ID" value="KAK3289044.1"/>
    <property type="molecule type" value="Genomic_DNA"/>
</dbReference>
<feature type="signal peptide" evidence="2">
    <location>
        <begin position="1"/>
        <end position="23"/>
    </location>
</feature>
<accession>A0AAE0H305</accession>
<proteinExistence type="predicted"/>
<keyword evidence="4" id="KW-1185">Reference proteome</keyword>
<evidence type="ECO:0000256" key="1">
    <source>
        <dbReference type="SAM" id="MobiDB-lite"/>
    </source>
</evidence>
<evidence type="ECO:0000313" key="4">
    <source>
        <dbReference type="Proteomes" id="UP001190700"/>
    </source>
</evidence>
<feature type="compositionally biased region" description="Low complexity" evidence="1">
    <location>
        <begin position="210"/>
        <end position="228"/>
    </location>
</feature>
<comment type="caution">
    <text evidence="3">The sequence shown here is derived from an EMBL/GenBank/DDBJ whole genome shotgun (WGS) entry which is preliminary data.</text>
</comment>
<keyword evidence="2" id="KW-0732">Signal</keyword>
<gene>
    <name evidence="3" type="ORF">CYMTET_3507</name>
</gene>
<dbReference type="AlphaFoldDB" id="A0AAE0H305"/>
<organism evidence="3 4">
    <name type="scientific">Cymbomonas tetramitiformis</name>
    <dbReference type="NCBI Taxonomy" id="36881"/>
    <lineage>
        <taxon>Eukaryota</taxon>
        <taxon>Viridiplantae</taxon>
        <taxon>Chlorophyta</taxon>
        <taxon>Pyramimonadophyceae</taxon>
        <taxon>Pyramimonadales</taxon>
        <taxon>Pyramimonadaceae</taxon>
        <taxon>Cymbomonas</taxon>
    </lineage>
</organism>
<reference evidence="3 4" key="1">
    <citation type="journal article" date="2015" name="Genome Biol. Evol.">
        <title>Comparative Genomics of a Bacterivorous Green Alga Reveals Evolutionary Causalities and Consequences of Phago-Mixotrophic Mode of Nutrition.</title>
        <authorList>
            <person name="Burns J.A."/>
            <person name="Paasch A."/>
            <person name="Narechania A."/>
            <person name="Kim E."/>
        </authorList>
    </citation>
    <scope>NUCLEOTIDE SEQUENCE [LARGE SCALE GENOMIC DNA]</scope>
    <source>
        <strain evidence="3 4">PLY_AMNH</strain>
    </source>
</reference>
<feature type="chain" id="PRO_5042160813" evidence="2">
    <location>
        <begin position="24"/>
        <end position="346"/>
    </location>
</feature>